<dbReference type="Proteomes" id="UP000281553">
    <property type="component" value="Unassembled WGS sequence"/>
</dbReference>
<evidence type="ECO:0000256" key="1">
    <source>
        <dbReference type="SAM" id="MobiDB-lite"/>
    </source>
</evidence>
<keyword evidence="4" id="KW-1185">Reference proteome</keyword>
<proteinExistence type="predicted"/>
<gene>
    <name evidence="3" type="ORF">DILT_LOCUS2931</name>
</gene>
<feature type="transmembrane region" description="Helical" evidence="2">
    <location>
        <begin position="46"/>
        <end position="66"/>
    </location>
</feature>
<keyword evidence="2" id="KW-0472">Membrane</keyword>
<dbReference type="EMBL" id="UYRU01042848">
    <property type="protein sequence ID" value="VDK78334.1"/>
    <property type="molecule type" value="Genomic_DNA"/>
</dbReference>
<protein>
    <submittedName>
        <fullName evidence="3">Uncharacterized protein</fullName>
    </submittedName>
</protein>
<organism evidence="3 4">
    <name type="scientific">Dibothriocephalus latus</name>
    <name type="common">Fish tapeworm</name>
    <name type="synonym">Diphyllobothrium latum</name>
    <dbReference type="NCBI Taxonomy" id="60516"/>
    <lineage>
        <taxon>Eukaryota</taxon>
        <taxon>Metazoa</taxon>
        <taxon>Spiralia</taxon>
        <taxon>Lophotrochozoa</taxon>
        <taxon>Platyhelminthes</taxon>
        <taxon>Cestoda</taxon>
        <taxon>Eucestoda</taxon>
        <taxon>Diphyllobothriidea</taxon>
        <taxon>Diphyllobothriidae</taxon>
        <taxon>Dibothriocephalus</taxon>
    </lineage>
</organism>
<reference evidence="3 4" key="1">
    <citation type="submission" date="2018-11" db="EMBL/GenBank/DDBJ databases">
        <authorList>
            <consortium name="Pathogen Informatics"/>
        </authorList>
    </citation>
    <scope>NUCLEOTIDE SEQUENCE [LARGE SCALE GENOMIC DNA]</scope>
</reference>
<sequence length="130" mass="13752">MSSLFDKGHLLPARSVDSGNTSTTTYGSAANAQNYLAVFTSTIADGIPLVAILLSIYFVGNVVLPISSDQLARTGKTSSRSGIHVVRLDLCCIYHNPTPTLSPDSGVMAKSRNPGTEKDEGSSEHQPTEK</sequence>
<dbReference type="AlphaFoldDB" id="A0A3P6UJE6"/>
<name>A0A3P6UJE6_DIBLA</name>
<evidence type="ECO:0000313" key="4">
    <source>
        <dbReference type="Proteomes" id="UP000281553"/>
    </source>
</evidence>
<accession>A0A3P6UJE6</accession>
<keyword evidence="2" id="KW-0812">Transmembrane</keyword>
<evidence type="ECO:0000313" key="3">
    <source>
        <dbReference type="EMBL" id="VDK78334.1"/>
    </source>
</evidence>
<evidence type="ECO:0000256" key="2">
    <source>
        <dbReference type="SAM" id="Phobius"/>
    </source>
</evidence>
<feature type="compositionally biased region" description="Basic and acidic residues" evidence="1">
    <location>
        <begin position="115"/>
        <end position="130"/>
    </location>
</feature>
<feature type="region of interest" description="Disordered" evidence="1">
    <location>
        <begin position="97"/>
        <end position="130"/>
    </location>
</feature>
<keyword evidence="2" id="KW-1133">Transmembrane helix</keyword>